<keyword evidence="1 4" id="KW-0489">Methyltransferase</keyword>
<comment type="function">
    <text evidence="4">S-adenosyl-L-methionine-dependent methyltransferase that specifically methylates the N(1) position of an adenine present in helix 65 in 25S rRNA.</text>
</comment>
<feature type="compositionally biased region" description="Low complexity" evidence="5">
    <location>
        <begin position="10"/>
        <end position="24"/>
    </location>
</feature>
<dbReference type="Gene3D" id="3.40.50.150">
    <property type="entry name" value="Vaccinia Virus protein VP39"/>
    <property type="match status" value="1"/>
</dbReference>
<feature type="binding site" evidence="4">
    <location>
        <position position="142"/>
    </location>
    <ligand>
        <name>S-adenosyl-L-methionine</name>
        <dbReference type="ChEBI" id="CHEBI:59789"/>
    </ligand>
</feature>
<dbReference type="SUPFAM" id="SSF53335">
    <property type="entry name" value="S-adenosyl-L-methionine-dependent methyltransferases"/>
    <property type="match status" value="1"/>
</dbReference>
<keyword evidence="7" id="KW-1185">Reference proteome</keyword>
<sequence>MGKSRRKKTPVTTSVTKSTSSSKPEATRKVIRQLHVLLKQKAQLDAIPIQKRDAMTVKTLEDTKAHIDELGGLEFYQRMSAIGQGPDRGGGSEKVAISWLKEAYPANGNTDSKPMLNLLEVGALKPDNYDSCRGWIKVTPLDLHSRHPGILEQDFLLMDETENREKWDVVSLSLVLNFAPDPKDRGRMLGLAYDFLVPGGHLFLALPLPCVMNSRYLTCEKLTALMNAVGFSQVQERWKAGGKMIYLLYQKRTQTAPQSTESFAKKVVLRQGDRNNFCILL</sequence>
<evidence type="ECO:0000256" key="4">
    <source>
        <dbReference type="HAMAP-Rule" id="MF_03044"/>
    </source>
</evidence>
<dbReference type="EC" id="2.1.1.-" evidence="4"/>
<dbReference type="InterPro" id="IPR021867">
    <property type="entry name" value="Bmt2/SAMTOR"/>
</dbReference>
<keyword evidence="2 4" id="KW-0808">Transferase</keyword>
<dbReference type="GO" id="GO:0005730">
    <property type="term" value="C:nucleolus"/>
    <property type="evidence" value="ECO:0007669"/>
    <property type="project" value="UniProtKB-SubCell"/>
</dbReference>
<evidence type="ECO:0000256" key="5">
    <source>
        <dbReference type="SAM" id="MobiDB-lite"/>
    </source>
</evidence>
<dbReference type="InterPro" id="IPR029063">
    <property type="entry name" value="SAM-dependent_MTases_sf"/>
</dbReference>
<feature type="region of interest" description="Disordered" evidence="5">
    <location>
        <begin position="1"/>
        <end position="27"/>
    </location>
</feature>
<reference evidence="6" key="1">
    <citation type="submission" date="2023-03" db="EMBL/GenBank/DDBJ databases">
        <title>Massive genome expansion in bonnet fungi (Mycena s.s.) driven by repeated elements and novel gene families across ecological guilds.</title>
        <authorList>
            <consortium name="Lawrence Berkeley National Laboratory"/>
            <person name="Harder C.B."/>
            <person name="Miyauchi S."/>
            <person name="Viragh M."/>
            <person name="Kuo A."/>
            <person name="Thoen E."/>
            <person name="Andreopoulos B."/>
            <person name="Lu D."/>
            <person name="Skrede I."/>
            <person name="Drula E."/>
            <person name="Henrissat B."/>
            <person name="Morin E."/>
            <person name="Kohler A."/>
            <person name="Barry K."/>
            <person name="LaButti K."/>
            <person name="Morin E."/>
            <person name="Salamov A."/>
            <person name="Lipzen A."/>
            <person name="Mereny Z."/>
            <person name="Hegedus B."/>
            <person name="Baldrian P."/>
            <person name="Stursova M."/>
            <person name="Weitz H."/>
            <person name="Taylor A."/>
            <person name="Grigoriev I.V."/>
            <person name="Nagy L.G."/>
            <person name="Martin F."/>
            <person name="Kauserud H."/>
        </authorList>
    </citation>
    <scope>NUCLEOTIDE SEQUENCE</scope>
    <source>
        <strain evidence="6">CBHHK002</strain>
    </source>
</reference>
<comment type="similarity">
    <text evidence="4">Belongs to the BMT2 family.</text>
</comment>
<comment type="subcellular location">
    <subcellularLocation>
        <location evidence="4">Nucleus</location>
        <location evidence="4">Nucleolus</location>
    </subcellularLocation>
</comment>
<dbReference type="EMBL" id="JARIHO010000016">
    <property type="protein sequence ID" value="KAJ7349289.1"/>
    <property type="molecule type" value="Genomic_DNA"/>
</dbReference>
<evidence type="ECO:0000256" key="2">
    <source>
        <dbReference type="ARBA" id="ARBA00022679"/>
    </source>
</evidence>
<dbReference type="Proteomes" id="UP001218218">
    <property type="component" value="Unassembled WGS sequence"/>
</dbReference>
<evidence type="ECO:0000313" key="7">
    <source>
        <dbReference type="Proteomes" id="UP001218218"/>
    </source>
</evidence>
<dbReference type="PANTHER" id="PTHR21008">
    <property type="entry name" value="S-ADENOSYLMETHIONINE SENSOR UPSTREAM OF MTORC1-RELATED"/>
    <property type="match status" value="1"/>
</dbReference>
<evidence type="ECO:0000256" key="1">
    <source>
        <dbReference type="ARBA" id="ARBA00022603"/>
    </source>
</evidence>
<gene>
    <name evidence="6" type="ORF">DFH08DRAFT_865060</name>
</gene>
<keyword evidence="3 4" id="KW-0949">S-adenosyl-L-methionine</keyword>
<protein>
    <recommendedName>
        <fullName evidence="4">25S rRNA adenine-N(1) methyltransferase</fullName>
        <ecNumber evidence="4">2.1.1.-</ecNumber>
    </recommendedName>
</protein>
<dbReference type="HAMAP" id="MF_03044">
    <property type="entry name" value="BMT2"/>
    <property type="match status" value="1"/>
</dbReference>
<name>A0AAD7A4M0_9AGAR</name>
<feature type="binding site" evidence="4">
    <location>
        <position position="122"/>
    </location>
    <ligand>
        <name>S-adenosyl-L-methionine</name>
        <dbReference type="ChEBI" id="CHEBI:59789"/>
    </ligand>
</feature>
<organism evidence="6 7">
    <name type="scientific">Mycena albidolilacea</name>
    <dbReference type="NCBI Taxonomy" id="1033008"/>
    <lineage>
        <taxon>Eukaryota</taxon>
        <taxon>Fungi</taxon>
        <taxon>Dikarya</taxon>
        <taxon>Basidiomycota</taxon>
        <taxon>Agaricomycotina</taxon>
        <taxon>Agaricomycetes</taxon>
        <taxon>Agaricomycetidae</taxon>
        <taxon>Agaricales</taxon>
        <taxon>Marasmiineae</taxon>
        <taxon>Mycenaceae</taxon>
        <taxon>Mycena</taxon>
    </lineage>
</organism>
<dbReference type="AlphaFoldDB" id="A0AAD7A4M0"/>
<dbReference type="GO" id="GO:0016433">
    <property type="term" value="F:rRNA (adenine) methyltransferase activity"/>
    <property type="evidence" value="ECO:0007669"/>
    <property type="project" value="UniProtKB-UniRule"/>
</dbReference>
<comment type="caution">
    <text evidence="6">The sequence shown here is derived from an EMBL/GenBank/DDBJ whole genome shotgun (WGS) entry which is preliminary data.</text>
</comment>
<proteinExistence type="inferred from homology"/>
<evidence type="ECO:0000313" key="6">
    <source>
        <dbReference type="EMBL" id="KAJ7349289.1"/>
    </source>
</evidence>
<evidence type="ECO:0000256" key="3">
    <source>
        <dbReference type="ARBA" id="ARBA00022691"/>
    </source>
</evidence>
<keyword evidence="4" id="KW-0539">Nucleus</keyword>
<dbReference type="PANTHER" id="PTHR21008:SF1">
    <property type="entry name" value="25S RRNA (ADENINE(2142)-N(1))-METHYLTRANSFERASE"/>
    <property type="match status" value="1"/>
</dbReference>
<accession>A0AAD7A4M0</accession>
<dbReference type="Pfam" id="PF11968">
    <property type="entry name" value="Bmt2"/>
    <property type="match status" value="1"/>
</dbReference>